<accession>A0AAW2IF24</accession>
<sequence>MPEHFGLNRSSGDRPQQMDYQQHSSPTVLSNIHQHTGHALVHALGQQALQMQNESGDANPRWSQYHHLWRQHMFINGKDRAAFAGPPGTERGTAGRVFND</sequence>
<gene>
    <name evidence="2" type="ORF">PYX00_001483</name>
</gene>
<organism evidence="2">
    <name type="scientific">Menopon gallinae</name>
    <name type="common">poultry shaft louse</name>
    <dbReference type="NCBI Taxonomy" id="328185"/>
    <lineage>
        <taxon>Eukaryota</taxon>
        <taxon>Metazoa</taxon>
        <taxon>Ecdysozoa</taxon>
        <taxon>Arthropoda</taxon>
        <taxon>Hexapoda</taxon>
        <taxon>Insecta</taxon>
        <taxon>Pterygota</taxon>
        <taxon>Neoptera</taxon>
        <taxon>Paraneoptera</taxon>
        <taxon>Psocodea</taxon>
        <taxon>Troctomorpha</taxon>
        <taxon>Phthiraptera</taxon>
        <taxon>Amblycera</taxon>
        <taxon>Menoponidae</taxon>
        <taxon>Menopon</taxon>
    </lineage>
</organism>
<feature type="compositionally biased region" description="Polar residues" evidence="1">
    <location>
        <begin position="8"/>
        <end position="34"/>
    </location>
</feature>
<feature type="region of interest" description="Disordered" evidence="1">
    <location>
        <begin position="1"/>
        <end position="34"/>
    </location>
</feature>
<comment type="caution">
    <text evidence="2">The sequence shown here is derived from an EMBL/GenBank/DDBJ whole genome shotgun (WGS) entry which is preliminary data.</text>
</comment>
<evidence type="ECO:0000313" key="2">
    <source>
        <dbReference type="EMBL" id="KAL0280090.1"/>
    </source>
</evidence>
<dbReference type="EMBL" id="JARGDH010000001">
    <property type="protein sequence ID" value="KAL0280090.1"/>
    <property type="molecule type" value="Genomic_DNA"/>
</dbReference>
<name>A0AAW2IF24_9NEOP</name>
<proteinExistence type="predicted"/>
<evidence type="ECO:0000256" key="1">
    <source>
        <dbReference type="SAM" id="MobiDB-lite"/>
    </source>
</evidence>
<reference evidence="2" key="1">
    <citation type="journal article" date="2024" name="Gigascience">
        <title>Chromosome-level genome of the poultry shaft louse Menopon gallinae provides insight into the host-switching and adaptive evolution of parasitic lice.</title>
        <authorList>
            <person name="Xu Y."/>
            <person name="Ma L."/>
            <person name="Liu S."/>
            <person name="Liang Y."/>
            <person name="Liu Q."/>
            <person name="He Z."/>
            <person name="Tian L."/>
            <person name="Duan Y."/>
            <person name="Cai W."/>
            <person name="Li H."/>
            <person name="Song F."/>
        </authorList>
    </citation>
    <scope>NUCLEOTIDE SEQUENCE</scope>
    <source>
        <strain evidence="2">Cailab_2023a</strain>
    </source>
</reference>
<feature type="region of interest" description="Disordered" evidence="1">
    <location>
        <begin position="80"/>
        <end position="100"/>
    </location>
</feature>
<dbReference type="AlphaFoldDB" id="A0AAW2IF24"/>
<protein>
    <submittedName>
        <fullName evidence="2">Uncharacterized protein</fullName>
    </submittedName>
</protein>